<dbReference type="GO" id="GO:0048038">
    <property type="term" value="F:quinone binding"/>
    <property type="evidence" value="ECO:0007669"/>
    <property type="project" value="UniProtKB-KW"/>
</dbReference>
<dbReference type="InterPro" id="IPR036291">
    <property type="entry name" value="NAD(P)-bd_dom_sf"/>
</dbReference>
<name>A0AB74UYL5_9GAMM</name>
<feature type="domain" description="NAD-dependent epimerase/dehydratase" evidence="11">
    <location>
        <begin position="8"/>
        <end position="229"/>
    </location>
</feature>
<keyword evidence="8" id="KW-1015">Disulfide bond</keyword>
<evidence type="ECO:0000256" key="10">
    <source>
        <dbReference type="SAM" id="Phobius"/>
    </source>
</evidence>
<keyword evidence="5 10" id="KW-1133">Transmembrane helix</keyword>
<feature type="transmembrane region" description="Helical" evidence="10">
    <location>
        <begin position="657"/>
        <end position="679"/>
    </location>
</feature>
<dbReference type="Pfam" id="PF01370">
    <property type="entry name" value="Epimerase"/>
    <property type="match status" value="1"/>
</dbReference>
<evidence type="ECO:0000256" key="7">
    <source>
        <dbReference type="ARBA" id="ARBA00023136"/>
    </source>
</evidence>
<protein>
    <submittedName>
        <fullName evidence="14">NAD-dependent epimerase/dehydratase family protein</fullName>
    </submittedName>
</protein>
<sequence>METSKPMVIVTGSSGYIGSAVVRAFAEHFDLVGLDRETSPHPPIDAECVCVDLTSDESVATALQRVRHAHGARIASVIHLAAYFDLTGKPDPRYEAITVQGTARLLHALQAFEVEQFVFLSTMLVHAPTQPGHPINEDSPLDLQPLPYRESKIRTEQLIREQHDGMPVVIVRPGGVYDDGGHSAFLAQQIARIYERQLVGHVYPGALETGQPFLHLADLVAALLAIVLRRAELPGQLTLLLAEPEAIGTGDMQQTLGRLLHGEDWVTRQIPKPVAKAGAWLQNDVLDEHTFVRDWMIDSADDHYEIDTARARHWLDWRPGHALRDALPSIVAKLKADPVGWYRSNKLDAARVATLAVKPAPPAPPPTNDDMAQHAAMMRKHVEDMRAMHFDMLWVHYVAMMLGAWLAFSPFVFGSFESTGFSDAVMRVTAARGLPDPALRSAMLGYSDVVSGLLVMLFGALSLSPRFAWAQWANAVTGAWLLLAPLVFWATSAAAYANDTLVGALVIAFAILVPMMPGMSMAGMMDNSDLPPGWTYCPSTYLQRLPIVALAVVGLLISRHLAAYQLGHIPTAIEPFFSGSHGLNGTETIITSTVSKAWPIADGGLGAVSYMAEILMGVMGDRRRWRTMPWMVAMFGIVVVPLGVVSIYFIIIQPIVIGTWCSLCLLAGLAMLVMIPYSLDELVATGQFLVQDHRRGGKFWRTFFRGGAQPDGACDHHPGFDAPLTAATRSAMRGVGMPWTLLASAALGLWLMFTRLSLGTHPPLADSDHLMGALIVTVAVIAMAEVARALRFVNIIFGLWLIAAPWWIAGSSMLASWLGVLVGLLVIGLSLPRGTRSHDHYGSWDRFV</sequence>
<dbReference type="CDD" id="cd12919">
    <property type="entry name" value="VKOR_2"/>
    <property type="match status" value="1"/>
</dbReference>
<evidence type="ECO:0000313" key="14">
    <source>
        <dbReference type="EMBL" id="XIA20259.1"/>
    </source>
</evidence>
<dbReference type="InterPro" id="IPR005530">
    <property type="entry name" value="SPW"/>
</dbReference>
<feature type="domain" description="Vitamin K epoxide reductase" evidence="13">
    <location>
        <begin position="546"/>
        <end position="678"/>
    </location>
</feature>
<feature type="domain" description="SPW repeat-containing integral membrane" evidence="12">
    <location>
        <begin position="742"/>
        <end position="831"/>
    </location>
</feature>
<evidence type="ECO:0000256" key="9">
    <source>
        <dbReference type="ARBA" id="ARBA00023284"/>
    </source>
</evidence>
<dbReference type="RefSeq" id="WP_015447607.1">
    <property type="nucleotide sequence ID" value="NZ_CP170721.1"/>
</dbReference>
<feature type="transmembrane region" description="Helical" evidence="10">
    <location>
        <begin position="501"/>
        <end position="521"/>
    </location>
</feature>
<feature type="transmembrane region" description="Helical" evidence="10">
    <location>
        <begin position="770"/>
        <end position="787"/>
    </location>
</feature>
<feature type="transmembrane region" description="Helical" evidence="10">
    <location>
        <begin position="814"/>
        <end position="831"/>
    </location>
</feature>
<feature type="transmembrane region" description="Helical" evidence="10">
    <location>
        <begin position="469"/>
        <end position="489"/>
    </location>
</feature>
<keyword evidence="9" id="KW-0676">Redox-active center</keyword>
<evidence type="ECO:0000256" key="2">
    <source>
        <dbReference type="ARBA" id="ARBA00006214"/>
    </source>
</evidence>
<dbReference type="EMBL" id="CP170721">
    <property type="protein sequence ID" value="XIA20259.1"/>
    <property type="molecule type" value="Genomic_DNA"/>
</dbReference>
<evidence type="ECO:0000256" key="1">
    <source>
        <dbReference type="ARBA" id="ARBA00004141"/>
    </source>
</evidence>
<feature type="transmembrane region" description="Helical" evidence="10">
    <location>
        <begin position="437"/>
        <end position="463"/>
    </location>
</feature>
<feature type="transmembrane region" description="Helical" evidence="10">
    <location>
        <begin position="739"/>
        <end position="758"/>
    </location>
</feature>
<comment type="similarity">
    <text evidence="2">Belongs to the VKOR family.</text>
</comment>
<keyword evidence="6" id="KW-0560">Oxidoreductase</keyword>
<dbReference type="SUPFAM" id="SSF51735">
    <property type="entry name" value="NAD(P)-binding Rossmann-fold domains"/>
    <property type="match status" value="1"/>
</dbReference>
<dbReference type="GO" id="GO:0016491">
    <property type="term" value="F:oxidoreductase activity"/>
    <property type="evidence" value="ECO:0007669"/>
    <property type="project" value="UniProtKB-KW"/>
</dbReference>
<feature type="transmembrane region" description="Helical" evidence="10">
    <location>
        <begin position="792"/>
        <end position="808"/>
    </location>
</feature>
<dbReference type="PANTHER" id="PTHR43245">
    <property type="entry name" value="BIFUNCTIONAL POLYMYXIN RESISTANCE PROTEIN ARNA"/>
    <property type="match status" value="1"/>
</dbReference>
<organism evidence="14">
    <name type="scientific">Rhodanobacter sp. FW102-FHT14D07</name>
    <dbReference type="NCBI Taxonomy" id="3351462"/>
    <lineage>
        <taxon>Bacteria</taxon>
        <taxon>Pseudomonadati</taxon>
        <taxon>Pseudomonadota</taxon>
        <taxon>Gammaproteobacteria</taxon>
        <taxon>Lysobacterales</taxon>
        <taxon>Rhodanobacteraceae</taxon>
        <taxon>Rhodanobacter</taxon>
    </lineage>
</organism>
<dbReference type="GO" id="GO:0016020">
    <property type="term" value="C:membrane"/>
    <property type="evidence" value="ECO:0007669"/>
    <property type="project" value="UniProtKB-SubCell"/>
</dbReference>
<evidence type="ECO:0000259" key="13">
    <source>
        <dbReference type="Pfam" id="PF07884"/>
    </source>
</evidence>
<evidence type="ECO:0000256" key="4">
    <source>
        <dbReference type="ARBA" id="ARBA00022719"/>
    </source>
</evidence>
<evidence type="ECO:0000256" key="6">
    <source>
        <dbReference type="ARBA" id="ARBA00023002"/>
    </source>
</evidence>
<reference evidence="14" key="1">
    <citation type="submission" date="2024-10" db="EMBL/GenBank/DDBJ databases">
        <authorList>
            <person name="Lesea H.P."/>
            <person name="Kuehl J.V."/>
            <person name="Chandonia J.-M."/>
        </authorList>
    </citation>
    <scope>NUCLEOTIDE SEQUENCE</scope>
    <source>
        <strain evidence="14">FW102-FHT14D07</strain>
    </source>
</reference>
<feature type="transmembrane region" description="Helical" evidence="10">
    <location>
        <begin position="394"/>
        <end position="416"/>
    </location>
</feature>
<keyword evidence="7 10" id="KW-0472">Membrane</keyword>
<feature type="domain" description="SPW repeat-containing integral membrane" evidence="12">
    <location>
        <begin position="394"/>
        <end position="510"/>
    </location>
</feature>
<dbReference type="InterPro" id="IPR050177">
    <property type="entry name" value="Lipid_A_modif_metabolic_enz"/>
</dbReference>
<comment type="subcellular location">
    <subcellularLocation>
        <location evidence="1">Membrane</location>
        <topology evidence="1">Multi-pass membrane protein</topology>
    </subcellularLocation>
</comment>
<evidence type="ECO:0000256" key="8">
    <source>
        <dbReference type="ARBA" id="ARBA00023157"/>
    </source>
</evidence>
<accession>A0AB74UYL5</accession>
<dbReference type="InterPro" id="IPR012932">
    <property type="entry name" value="VKOR"/>
</dbReference>
<evidence type="ECO:0000259" key="12">
    <source>
        <dbReference type="Pfam" id="PF03779"/>
    </source>
</evidence>
<keyword evidence="4" id="KW-0874">Quinone</keyword>
<dbReference type="InterPro" id="IPR038354">
    <property type="entry name" value="VKOR_sf"/>
</dbReference>
<dbReference type="AlphaFoldDB" id="A0AB74UYL5"/>
<gene>
    <name evidence="14" type="ORF">ACFYG5_09100</name>
</gene>
<dbReference type="Gene3D" id="1.20.1440.130">
    <property type="entry name" value="VKOR domain"/>
    <property type="match status" value="1"/>
</dbReference>
<feature type="transmembrane region" description="Helical" evidence="10">
    <location>
        <begin position="630"/>
        <end position="651"/>
    </location>
</feature>
<feature type="transmembrane region" description="Helical" evidence="10">
    <location>
        <begin position="541"/>
        <end position="558"/>
    </location>
</feature>
<dbReference type="InterPro" id="IPR001509">
    <property type="entry name" value="Epimerase_deHydtase"/>
</dbReference>
<evidence type="ECO:0000256" key="3">
    <source>
        <dbReference type="ARBA" id="ARBA00022692"/>
    </source>
</evidence>
<dbReference type="Gene3D" id="3.40.50.720">
    <property type="entry name" value="NAD(P)-binding Rossmann-like Domain"/>
    <property type="match status" value="1"/>
</dbReference>
<dbReference type="GeneID" id="72426773"/>
<dbReference type="Pfam" id="PF03779">
    <property type="entry name" value="SPW"/>
    <property type="match status" value="2"/>
</dbReference>
<evidence type="ECO:0000259" key="11">
    <source>
        <dbReference type="Pfam" id="PF01370"/>
    </source>
</evidence>
<evidence type="ECO:0000256" key="5">
    <source>
        <dbReference type="ARBA" id="ARBA00022989"/>
    </source>
</evidence>
<proteinExistence type="inferred from homology"/>
<keyword evidence="3 10" id="KW-0812">Transmembrane</keyword>
<dbReference type="Pfam" id="PF07884">
    <property type="entry name" value="VKOR"/>
    <property type="match status" value="1"/>
</dbReference>